<comment type="function">
    <text evidence="5">In the vertebrate host, binds to highly sulfated heparan sulfate proteoglycans (HSPGs) on the surface of host hepatocytes and is required for sporozoite invasion of the host hepatocytes.</text>
</comment>
<reference evidence="9 10" key="1">
    <citation type="journal article" date="2021" name="Sci. Rep.">
        <title>The genome of the diatom Chaetoceros tenuissimus carries an ancient integrated fragment of an extant virus.</title>
        <authorList>
            <person name="Hongo Y."/>
            <person name="Kimura K."/>
            <person name="Takaki Y."/>
            <person name="Yoshida Y."/>
            <person name="Baba S."/>
            <person name="Kobayashi G."/>
            <person name="Nagasaki K."/>
            <person name="Hano T."/>
            <person name="Tomaru Y."/>
        </authorList>
    </citation>
    <scope>NUCLEOTIDE SEQUENCE [LARGE SCALE GENOMIC DNA]</scope>
    <source>
        <strain evidence="9 10">NIES-3715</strain>
    </source>
</reference>
<accession>A0AAD3CXE3</accession>
<feature type="compositionally biased region" description="Polar residues" evidence="7">
    <location>
        <begin position="932"/>
        <end position="945"/>
    </location>
</feature>
<feature type="domain" description="Peptidase M11 gametolysin" evidence="8">
    <location>
        <begin position="139"/>
        <end position="325"/>
    </location>
</feature>
<comment type="similarity">
    <text evidence="1">Belongs to the plasmodium circumsporozoite protein family.</text>
</comment>
<keyword evidence="3" id="KW-0748">Sporozoite</keyword>
<feature type="compositionally biased region" description="Low complexity" evidence="7">
    <location>
        <begin position="1254"/>
        <end position="1285"/>
    </location>
</feature>
<evidence type="ECO:0000259" key="8">
    <source>
        <dbReference type="Pfam" id="PF05548"/>
    </source>
</evidence>
<evidence type="ECO:0000313" key="10">
    <source>
        <dbReference type="Proteomes" id="UP001054902"/>
    </source>
</evidence>
<feature type="compositionally biased region" description="Low complexity" evidence="7">
    <location>
        <begin position="1336"/>
        <end position="1394"/>
    </location>
</feature>
<feature type="compositionally biased region" description="Polar residues" evidence="7">
    <location>
        <begin position="1300"/>
        <end position="1335"/>
    </location>
</feature>
<dbReference type="Proteomes" id="UP001054902">
    <property type="component" value="Unassembled WGS sequence"/>
</dbReference>
<dbReference type="InterPro" id="IPR008752">
    <property type="entry name" value="Peptidase_M11"/>
</dbReference>
<feature type="compositionally biased region" description="Low complexity" evidence="7">
    <location>
        <begin position="1145"/>
        <end position="1182"/>
    </location>
</feature>
<dbReference type="PANTHER" id="PTHR44826:SF3">
    <property type="entry name" value="SPORE COAT PROTEIN SP85"/>
    <property type="match status" value="1"/>
</dbReference>
<gene>
    <name evidence="9" type="ORF">CTEN210_08840</name>
</gene>
<sequence>MCAVSPEYLVSGVSGITLKIKNVDESFKRDYEKARSRGHTELVVQNPLLYNSTLELPTDDNMMIQSFEAPDSRELLWGFKQGGYIRGEKRHIHPEAAMIQTLSKRKYSWRSPSLPTFNRRLAINTSGTRSIVVFRVTTISVGGTTTSPTDDAATVSNNIFGPSLINVATQYEACSNGQLDFEAATVSGLTYSAPNSGVVEVTLDAANSGDADTIANKIVSDYSSAIAQIDHVFYHVPSNTLDEFHGNANWVAFANLYGKQSWYRDDKILNAQNQIHEVGHNLGLRHSNENGVEYDDTTCNMGFSSAADAAYCFNGAKSVELGWYSSHVTKISPSTGSNFSGKMIGVNDFAASSGLTNSPYKLVVEIENPANADNYFVMYNKAEGINAGYGLQIDVQGGGVDSTNSQIDYVNVDISLQGPGCTSDSECNDGNDCSTDTCVNGQCVNTPNPFCCGNYICEEGEFCSTCSQECQAPTDCNEMMIDLILRQVRGSYSSGVFGILFQVEVQKNVIFYEIEVDLSIGGGAAERQESVKVYTKENTSSNSLTDWDLVFDGTATSTFYMLTIPFTERKATSAGNKRWFYVALAGGGDLAFAIEEKTVSNTDMVIQSATVRGQSNGSTIGGQLSFSGNPEIHYSGGLKYDYVRVSPSEIPSDVPSEVPSFQPSSLPSDIPSLSPSNVSEAPSSGPSSLPSELPSMSSDKPSLSPSSLPSSTPSDSTEAPSSGPSSLPSELPSMSSEKPSLSPSSLPSSTPSDSTEAPSSGPSSLPSELPSMSSDKPSLSPSSFLSESASSELPSMLPSSLPSELPSMSSESPSKSPIPSSVPSDIPSADVLPSMSPSKSPIPSSVPSDIPSADVLPSMSPSMLPSSAPSDIPSDTPSEVPSFQPSLLPSGVPDEPSDFPSLSPSLEPSDIPSDYPSLMPSSVPSDIPIDMPSNQPSQLLSSMPSDDSLVIPSNQPSQLPSSNPSSSPSSLPSDQPSQECADDENFRFLNQSKKNCDWIGKNPSKRCAKRVTMLLYFSSVPKLVTAGKPTVRCDKTGARENCKGVCGGECRKNTDGWVSTSSNFNTKGNCAWFKKRASKRCQKDLESFTKCPNACSGEGVDDALWISSKFGKGKAKDCTCSIPSSLPSDVPSDQPSDTPSDEPSDIPSDVPSDQPSSQPSSLPSDVPSLSPSIVPSGSIPSDEPSDLPSLQPSSAPSDIPSDIPSDLPSFQPSSAPSDIPSAQFPTFIITKRRPVLEPFNCATDLPSSNPSAEPSDIPSDFPSLLPSDIPSDMPSLLPSSEPSLEPSDEPSDIPSDVPSLQPSSLPSDVPSDQPSLNPSSMPSDIPSSTDRPSLNPSSMPSDIPSSMLSTIPSDIPSDQPSSMPSLLPSSEPSLLPSSSPSLLPSDEPSMLPSLVPSDQPSQVPSKEPSRSPSSTPSDQPSQVPSKEPSRSPSSNPTSSIKPSPTPTNAPSRRPTPVPVSPTFSPAKSCQNDIGYGFKLRNGNIRDCNWIVKNFSKRETRRRKFCFEGDGVTITATGYACQFSCDLCGATKSPAGSPTTTPPVISPTTASPVASPTTLAPVVAVPTTAQPVLPTCNLAQVVVKNLDNSVLDNKIVIKKKVGNKFSEVVAVKKRNEFTAANAEYTVSSCLDDTECYKFIIRDYKQDGFTNGSGSYTLRWKGNVLKTSSFNGSKLKKETG</sequence>
<evidence type="ECO:0000256" key="6">
    <source>
        <dbReference type="ARBA" id="ARBA00045806"/>
    </source>
</evidence>
<dbReference type="Pfam" id="PF05548">
    <property type="entry name" value="Peptidase_M11"/>
    <property type="match status" value="1"/>
</dbReference>
<keyword evidence="10" id="KW-1185">Reference proteome</keyword>
<feature type="region of interest" description="Disordered" evidence="7">
    <location>
        <begin position="651"/>
        <end position="980"/>
    </location>
</feature>
<feature type="compositionally biased region" description="Pro residues" evidence="7">
    <location>
        <begin position="1443"/>
        <end position="1459"/>
    </location>
</feature>
<feature type="compositionally biased region" description="Low complexity" evidence="7">
    <location>
        <begin position="952"/>
        <end position="978"/>
    </location>
</feature>
<feature type="compositionally biased region" description="Low complexity" evidence="7">
    <location>
        <begin position="663"/>
        <end position="870"/>
    </location>
</feature>
<evidence type="ECO:0000313" key="9">
    <source>
        <dbReference type="EMBL" id="GFH52364.1"/>
    </source>
</evidence>
<dbReference type="SUPFAM" id="SSF55486">
    <property type="entry name" value="Metalloproteases ('zincins'), catalytic domain"/>
    <property type="match status" value="1"/>
</dbReference>
<organism evidence="9 10">
    <name type="scientific">Chaetoceros tenuissimus</name>
    <dbReference type="NCBI Taxonomy" id="426638"/>
    <lineage>
        <taxon>Eukaryota</taxon>
        <taxon>Sar</taxon>
        <taxon>Stramenopiles</taxon>
        <taxon>Ochrophyta</taxon>
        <taxon>Bacillariophyta</taxon>
        <taxon>Coscinodiscophyceae</taxon>
        <taxon>Chaetocerotophycidae</taxon>
        <taxon>Chaetocerotales</taxon>
        <taxon>Chaetocerotaceae</taxon>
        <taxon>Chaetoceros</taxon>
    </lineage>
</organism>
<evidence type="ECO:0000256" key="7">
    <source>
        <dbReference type="SAM" id="MobiDB-lite"/>
    </source>
</evidence>
<feature type="compositionally biased region" description="Polar residues" evidence="7">
    <location>
        <begin position="873"/>
        <end position="887"/>
    </location>
</feature>
<feature type="compositionally biased region" description="Low complexity" evidence="7">
    <location>
        <begin position="1192"/>
        <end position="1209"/>
    </location>
</feature>
<keyword evidence="4" id="KW-0677">Repeat</keyword>
<evidence type="ECO:0000256" key="4">
    <source>
        <dbReference type="ARBA" id="ARBA00022737"/>
    </source>
</evidence>
<evidence type="ECO:0000256" key="5">
    <source>
        <dbReference type="ARBA" id="ARBA00033726"/>
    </source>
</evidence>
<feature type="compositionally biased region" description="Low complexity" evidence="7">
    <location>
        <begin position="1124"/>
        <end position="1138"/>
    </location>
</feature>
<dbReference type="InterPro" id="IPR051860">
    <property type="entry name" value="Plasmodium_CSP_Invasion"/>
</dbReference>
<feature type="region of interest" description="Disordered" evidence="7">
    <location>
        <begin position="1239"/>
        <end position="1465"/>
    </location>
</feature>
<dbReference type="PANTHER" id="PTHR44826">
    <property type="entry name" value="SPORE COAT PROTEIN SP85"/>
    <property type="match status" value="1"/>
</dbReference>
<protein>
    <recommendedName>
        <fullName evidence="2">Circumsporozoite protein</fullName>
    </recommendedName>
</protein>
<feature type="region of interest" description="Disordered" evidence="7">
    <location>
        <begin position="1124"/>
        <end position="1226"/>
    </location>
</feature>
<dbReference type="EMBL" id="BLLK01000045">
    <property type="protein sequence ID" value="GFH52364.1"/>
    <property type="molecule type" value="Genomic_DNA"/>
</dbReference>
<feature type="compositionally biased region" description="Low complexity" evidence="7">
    <location>
        <begin position="1404"/>
        <end position="1442"/>
    </location>
</feature>
<evidence type="ECO:0000256" key="3">
    <source>
        <dbReference type="ARBA" id="ARBA00022522"/>
    </source>
</evidence>
<proteinExistence type="inferred from homology"/>
<name>A0AAD3CXE3_9STRA</name>
<comment type="function">
    <text evidence="6">Essential sporozoite protein. In the mosquito vector, required for sporozoite development in the oocyst, migration through the vector hemolymph and entry into the vector salivary glands. In the vertebrate host, required for sporozoite migration through the host dermis and infection of host hepatocytes. Binds to highly sulfated heparan sulfate proteoglycans (HSPGs) on the surface of host hepatocytes.</text>
</comment>
<comment type="caution">
    <text evidence="9">The sequence shown here is derived from an EMBL/GenBank/DDBJ whole genome shotgun (WGS) entry which is preliminary data.</text>
</comment>
<evidence type="ECO:0000256" key="2">
    <source>
        <dbReference type="ARBA" id="ARBA00021911"/>
    </source>
</evidence>
<evidence type="ECO:0000256" key="1">
    <source>
        <dbReference type="ARBA" id="ARBA00006241"/>
    </source>
</evidence>